<evidence type="ECO:0000313" key="1">
    <source>
        <dbReference type="EMBL" id="MDO6544754.1"/>
    </source>
</evidence>
<dbReference type="AlphaFoldDB" id="A0AAW7YB79"/>
<name>A0AAW7YB79_9GAMM</name>
<protein>
    <submittedName>
        <fullName evidence="1">Uncharacterized protein</fullName>
    </submittedName>
</protein>
<proteinExistence type="predicted"/>
<reference evidence="1" key="1">
    <citation type="submission" date="2023-07" db="EMBL/GenBank/DDBJ databases">
        <title>Genome content predicts the carbon catabolic preferences of heterotrophic bacteria.</title>
        <authorList>
            <person name="Gralka M."/>
        </authorList>
    </citation>
    <scope>NUCLEOTIDE SEQUENCE</scope>
    <source>
        <strain evidence="1">G2M05</strain>
    </source>
</reference>
<dbReference type="EMBL" id="JAUOPU010000030">
    <property type="protein sequence ID" value="MDO6544754.1"/>
    <property type="molecule type" value="Genomic_DNA"/>
</dbReference>
<dbReference type="RefSeq" id="WP_303501150.1">
    <property type="nucleotide sequence ID" value="NZ_JAUOPU010000030.1"/>
</dbReference>
<sequence length="133" mass="15154">MHKLLEKFPIFITLLTVLLFSHAESAIERSFSQSPYTITSPTQAPDASNDTLILRSANLRLSSQPEQPPAKDPLQWPLAILTIASLIQLSRSVRWIPRGYLSFDNHRIAGWHDSNLQFRFIHSFPLIIPLSHL</sequence>
<organism evidence="1 2">
    <name type="scientific">Photobacterium sanguinicancri</name>
    <dbReference type="NCBI Taxonomy" id="875932"/>
    <lineage>
        <taxon>Bacteria</taxon>
        <taxon>Pseudomonadati</taxon>
        <taxon>Pseudomonadota</taxon>
        <taxon>Gammaproteobacteria</taxon>
        <taxon>Vibrionales</taxon>
        <taxon>Vibrionaceae</taxon>
        <taxon>Photobacterium</taxon>
    </lineage>
</organism>
<accession>A0AAW7YB79</accession>
<gene>
    <name evidence="1" type="ORF">Q4568_19640</name>
</gene>
<evidence type="ECO:0000313" key="2">
    <source>
        <dbReference type="Proteomes" id="UP001170624"/>
    </source>
</evidence>
<comment type="caution">
    <text evidence="1">The sequence shown here is derived from an EMBL/GenBank/DDBJ whole genome shotgun (WGS) entry which is preliminary data.</text>
</comment>
<dbReference type="Proteomes" id="UP001170624">
    <property type="component" value="Unassembled WGS sequence"/>
</dbReference>